<name>A0A5C5G3T3_9BASI</name>
<proteinExistence type="predicted"/>
<feature type="transmembrane region" description="Helical" evidence="2">
    <location>
        <begin position="351"/>
        <end position="370"/>
    </location>
</feature>
<keyword evidence="2" id="KW-1133">Transmembrane helix</keyword>
<feature type="region of interest" description="Disordered" evidence="1">
    <location>
        <begin position="615"/>
        <end position="640"/>
    </location>
</feature>
<protein>
    <recommendedName>
        <fullName evidence="5">Proteophosphoglycan ppg4</fullName>
    </recommendedName>
</protein>
<dbReference type="STRING" id="5288.A0A5C5G3T3"/>
<evidence type="ECO:0000313" key="3">
    <source>
        <dbReference type="EMBL" id="TNY23109.1"/>
    </source>
</evidence>
<feature type="transmembrane region" description="Helical" evidence="2">
    <location>
        <begin position="102"/>
        <end position="122"/>
    </location>
</feature>
<organism evidence="3 4">
    <name type="scientific">Rhodotorula diobovata</name>
    <dbReference type="NCBI Taxonomy" id="5288"/>
    <lineage>
        <taxon>Eukaryota</taxon>
        <taxon>Fungi</taxon>
        <taxon>Dikarya</taxon>
        <taxon>Basidiomycota</taxon>
        <taxon>Pucciniomycotina</taxon>
        <taxon>Microbotryomycetes</taxon>
        <taxon>Sporidiobolales</taxon>
        <taxon>Sporidiobolaceae</taxon>
        <taxon>Rhodotorula</taxon>
    </lineage>
</organism>
<evidence type="ECO:0008006" key="5">
    <source>
        <dbReference type="Google" id="ProtNLM"/>
    </source>
</evidence>
<comment type="caution">
    <text evidence="3">The sequence shown here is derived from an EMBL/GenBank/DDBJ whole genome shotgun (WGS) entry which is preliminary data.</text>
</comment>
<gene>
    <name evidence="3" type="ORF">DMC30DRAFT_373190</name>
</gene>
<feature type="region of interest" description="Disordered" evidence="1">
    <location>
        <begin position="465"/>
        <end position="494"/>
    </location>
</feature>
<dbReference type="OrthoDB" id="28755at2759"/>
<sequence>MPAADWRMLSTAPVVTTALSLLLGAEQYALSRVSRHATPQVLVLAFAPLALRAAAVAAWAHHRFESPLLVSDATQRRRSWCIVACECARTFLQVYASRVSPVWVWASADLLVPLGLLVLPAVSSFVVTPRATRVYAAVAFASLATAWTWRTESLIPEGVLLALFSAAAETGRQWLVRQEADELSGEGLDAVVEATRESSVRAVALHLAAFVALYPLGLHEPYPAYSQAALPGYQVAWPLLVLCSSAVFPLALHLGALDFSSSTTVYSCSNAFILVLVALTGWQNSDTWTFRLVLLILFVANAACQLLPSTVGGIAIDVEASPDGAAYDPLASPASSKPLSLDAPAPARVRVLALLPALLSLLCALSLSLIPSPTLDIVIAHHSHPPSDVAHHLAAVREAPLARMSRVRVYLYEKGEWSDEELWRGLSGAMRRGRDEVVRLPNWGREGGTYLEHIVAHYNASVHSPRDAGAGAGSSSSWLPPALGGGGGGKNKAPRPFADTTLFLQEHMAWFGVAGPRLRRTLSPRTAFVSLGPYQTNLCGHDSEVGTQMGGINDIFAMVKGRECDADKETDRVLSTWAGQFAASRKTLLGNEFAVYERLRRMIEVRILSPSLVLPRSGHKPDAPSRAQAPDDDPIHEHNPAFGHALERSWPLLLHCDDPRIAETCRDVAWEPEKCQCFESV</sequence>
<keyword evidence="4" id="KW-1185">Reference proteome</keyword>
<dbReference type="Proteomes" id="UP000311382">
    <property type="component" value="Unassembled WGS sequence"/>
</dbReference>
<dbReference type="EMBL" id="SOZI01000015">
    <property type="protein sequence ID" value="TNY23109.1"/>
    <property type="molecule type" value="Genomic_DNA"/>
</dbReference>
<feature type="transmembrane region" description="Helical" evidence="2">
    <location>
        <begin position="235"/>
        <end position="257"/>
    </location>
</feature>
<feature type="transmembrane region" description="Helical" evidence="2">
    <location>
        <begin position="41"/>
        <end position="60"/>
    </location>
</feature>
<dbReference type="PANTHER" id="PTHR37490:SF1">
    <property type="entry name" value="GLYCOSYLTRANSFERASE 2-LIKE DOMAIN-CONTAINING PROTEIN"/>
    <property type="match status" value="1"/>
</dbReference>
<dbReference type="PANTHER" id="PTHR37490">
    <property type="entry name" value="EXPRESSED PROTEIN"/>
    <property type="match status" value="1"/>
</dbReference>
<feature type="transmembrane region" description="Helical" evidence="2">
    <location>
        <begin position="264"/>
        <end position="282"/>
    </location>
</feature>
<accession>A0A5C5G3T3</accession>
<reference evidence="3 4" key="1">
    <citation type="submission" date="2019-03" db="EMBL/GenBank/DDBJ databases">
        <title>Rhodosporidium diobovatum UCD-FST 08-225 genome sequencing, assembly, and annotation.</title>
        <authorList>
            <person name="Fakankun I.U."/>
            <person name="Fristensky B."/>
            <person name="Levin D.B."/>
        </authorList>
    </citation>
    <scope>NUCLEOTIDE SEQUENCE [LARGE SCALE GENOMIC DNA]</scope>
    <source>
        <strain evidence="3 4">UCD-FST 08-225</strain>
    </source>
</reference>
<evidence type="ECO:0000313" key="4">
    <source>
        <dbReference type="Proteomes" id="UP000311382"/>
    </source>
</evidence>
<dbReference type="AlphaFoldDB" id="A0A5C5G3T3"/>
<feature type="compositionally biased region" description="Low complexity" evidence="1">
    <location>
        <begin position="473"/>
        <end position="482"/>
    </location>
</feature>
<feature type="transmembrane region" description="Helical" evidence="2">
    <location>
        <begin position="288"/>
        <end position="307"/>
    </location>
</feature>
<keyword evidence="2" id="KW-0472">Membrane</keyword>
<evidence type="ECO:0000256" key="1">
    <source>
        <dbReference type="SAM" id="MobiDB-lite"/>
    </source>
</evidence>
<keyword evidence="2" id="KW-0812">Transmembrane</keyword>
<evidence type="ECO:0000256" key="2">
    <source>
        <dbReference type="SAM" id="Phobius"/>
    </source>
</evidence>